<dbReference type="Proteomes" id="UP000564836">
    <property type="component" value="Chromosome"/>
</dbReference>
<reference evidence="1" key="2">
    <citation type="submission" date="2020-06" db="EMBL/GenBank/DDBJ databases">
        <title>Whole Genome Sequence of Bradyrhizobium sp. Strain 323S2.</title>
        <authorList>
            <person name="Bromfield E.S.P."/>
        </authorList>
    </citation>
    <scope>NUCLEOTIDE SEQUENCE [LARGE SCALE GENOMIC DNA]</scope>
    <source>
        <strain evidence="1">323S2</strain>
    </source>
</reference>
<dbReference type="Gene3D" id="1.10.10.2830">
    <property type="match status" value="1"/>
</dbReference>
<organism evidence="1">
    <name type="scientific">Bradyrhizobium barranii subsp. barranii</name>
    <dbReference type="NCBI Taxonomy" id="2823807"/>
    <lineage>
        <taxon>Bacteria</taxon>
        <taxon>Pseudomonadati</taxon>
        <taxon>Pseudomonadota</taxon>
        <taxon>Alphaproteobacteria</taxon>
        <taxon>Hyphomicrobiales</taxon>
        <taxon>Nitrobacteraceae</taxon>
        <taxon>Bradyrhizobium</taxon>
        <taxon>Bradyrhizobium barranii</taxon>
    </lineage>
</organism>
<gene>
    <name evidence="2" type="ORF">G6321_00052435</name>
    <name evidence="1" type="ORF">G6321_16005</name>
</gene>
<evidence type="ECO:0000313" key="1">
    <source>
        <dbReference type="EMBL" id="NYY89873.1"/>
    </source>
</evidence>
<dbReference type="EMBL" id="CP088280">
    <property type="protein sequence ID" value="UGX94069.1"/>
    <property type="molecule type" value="Genomic_DNA"/>
</dbReference>
<reference evidence="2 3" key="3">
    <citation type="journal article" date="2022" name="Int. J. Syst. Evol. Microbiol.">
        <title>Strains of Bradyrhizobium barranii sp. nov. associated with legumes native to Canada are symbionts of soybeans and belong to different subspecies (subsp. barranii subsp. nov. and subsp. apii subsp. nov.) and symbiovars (sv. glycinearum and sv. septentrionale).</title>
        <authorList>
            <person name="Bromfield E.S.P."/>
            <person name="Cloutier S."/>
            <person name="Wasai-Hara S."/>
            <person name="Minamisawa K."/>
        </authorList>
    </citation>
    <scope>NUCLEOTIDE SEQUENCE [LARGE SCALE GENOMIC DNA]</scope>
    <source>
        <strain evidence="2 3">323S2</strain>
    </source>
</reference>
<reference evidence="2 3" key="1">
    <citation type="journal article" date="2017" name="Syst. Appl. Microbiol.">
        <title>Soybeans inoculated with root zone soils of Canadian native legumes harbour diverse and novel Bradyrhizobium spp. that possess agricultural potential.</title>
        <authorList>
            <person name="Bromfield E.S.P."/>
            <person name="Cloutier S."/>
            <person name="Tambong J.T."/>
            <person name="Tran Thi T.V."/>
        </authorList>
    </citation>
    <scope>NUCLEOTIDE SEQUENCE [LARGE SCALE GENOMIC DNA]</scope>
    <source>
        <strain evidence="2 3">323S2</strain>
    </source>
</reference>
<dbReference type="AlphaFoldDB" id="A0A7Z0Q8L0"/>
<dbReference type="SUPFAM" id="SSF109709">
    <property type="entry name" value="KorB DNA-binding domain-like"/>
    <property type="match status" value="1"/>
</dbReference>
<dbReference type="EMBL" id="JACBFH010000001">
    <property type="protein sequence ID" value="NYY89873.1"/>
    <property type="molecule type" value="Genomic_DNA"/>
</dbReference>
<protein>
    <recommendedName>
        <fullName evidence="4">Bacteriophage-like protein</fullName>
    </recommendedName>
</protein>
<sequence>MNRPTTLTLGLIGRAKLNPDGRTMVVSIPISFRRQGGRKRMVAPANAETWSPPQPRVDNTLIKAVVRAHRWRNMLESNLFGSVRDLAKAEKINESYLCRVLRLTLLSPAITDAILNGLQPDGLELAQLLKSIPAEWDEQQAVFSSSARKAESR</sequence>
<dbReference type="RefSeq" id="WP_166346432.1">
    <property type="nucleotide sequence ID" value="NZ_CP088280.1"/>
</dbReference>
<evidence type="ECO:0008006" key="4">
    <source>
        <dbReference type="Google" id="ProtNLM"/>
    </source>
</evidence>
<evidence type="ECO:0000313" key="3">
    <source>
        <dbReference type="Proteomes" id="UP000564836"/>
    </source>
</evidence>
<proteinExistence type="predicted"/>
<name>A0A7Z0Q8L0_9BRAD</name>
<evidence type="ECO:0000313" key="2">
    <source>
        <dbReference type="EMBL" id="UGX94069.1"/>
    </source>
</evidence>
<accession>A0A7Z0Q8L0</accession>